<feature type="domain" description="DUF6590" evidence="3">
    <location>
        <begin position="336"/>
        <end position="484"/>
    </location>
</feature>
<evidence type="ECO:0000313" key="4">
    <source>
        <dbReference type="EMBL" id="KAK3905917.1"/>
    </source>
</evidence>
<proteinExistence type="predicted"/>
<comment type="caution">
    <text evidence="4">The sequence shown here is derived from an EMBL/GenBank/DDBJ whole genome shotgun (WGS) entry which is preliminary data.</text>
</comment>
<evidence type="ECO:0000256" key="2">
    <source>
        <dbReference type="SAM" id="Phobius"/>
    </source>
</evidence>
<evidence type="ECO:0000313" key="5">
    <source>
        <dbReference type="Proteomes" id="UP001303889"/>
    </source>
</evidence>
<protein>
    <recommendedName>
        <fullName evidence="3">DUF6590 domain-containing protein</fullName>
    </recommendedName>
</protein>
<feature type="region of interest" description="Disordered" evidence="1">
    <location>
        <begin position="227"/>
        <end position="267"/>
    </location>
</feature>
<keyword evidence="5" id="KW-1185">Reference proteome</keyword>
<organism evidence="4 5">
    <name type="scientific">Staphylotrichum tortipilum</name>
    <dbReference type="NCBI Taxonomy" id="2831512"/>
    <lineage>
        <taxon>Eukaryota</taxon>
        <taxon>Fungi</taxon>
        <taxon>Dikarya</taxon>
        <taxon>Ascomycota</taxon>
        <taxon>Pezizomycotina</taxon>
        <taxon>Sordariomycetes</taxon>
        <taxon>Sordariomycetidae</taxon>
        <taxon>Sordariales</taxon>
        <taxon>Chaetomiaceae</taxon>
        <taxon>Staphylotrichum</taxon>
    </lineage>
</organism>
<evidence type="ECO:0000259" key="3">
    <source>
        <dbReference type="Pfam" id="PF20233"/>
    </source>
</evidence>
<dbReference type="EMBL" id="MU855341">
    <property type="protein sequence ID" value="KAK3905917.1"/>
    <property type="molecule type" value="Genomic_DNA"/>
</dbReference>
<accession>A0AAN6MRX6</accession>
<dbReference type="Proteomes" id="UP001303889">
    <property type="component" value="Unassembled WGS sequence"/>
</dbReference>
<dbReference type="InterPro" id="IPR046497">
    <property type="entry name" value="DUF6590"/>
</dbReference>
<dbReference type="Pfam" id="PF20233">
    <property type="entry name" value="DUF6590"/>
    <property type="match status" value="1"/>
</dbReference>
<sequence>MWGAWSEWWWEDSQQCWCRARQNTQGRLEYDYKYPDAQGQAAPRGDVDSLADAMGQASISGYQVSSYYNQESYTYDPQAVAGSASPAVIAHGTTSALQPQPAPQASKGKSRAAAEPSASRKSRAHKESSRTTGHSSRKARQPGASTTYTDDYTETVASHNFQDPFYKKLDSSKPKAPQPDHPSGADDPGEQDAHYPTQAEEQGNYGIYPPPQDHPAFGVLITVTAPLPPREEPSFADETEAGDQPHNHDLPSIDAYGTGTVDPTYSTAETASVTTAYSYSTIGADDDRRNTPTPPAAYQPAAAPSTGGSRYAPRGSHYPPSSSQYTTNGFVVEHSSKFQPGEIFKIMWTEPLGNGGRRSERPTQHLRLEHNGVQFYQGLRRFIVVANDQGNCTCVPILTYERQGCKKRGVKPLKHGIIHQSGRRPRTLPDEPRLGFDPVRVNMYEMTEQLVKESRVNYAKLTTIEHNVPVLFIGSVVPDDFNNIVSPAVDACWQDKMRRRGKERPVFCFAWIGLGGLLPFRISLFLVFPLCSFLFSFTKKGERRNICGRSRFGLGKTWRSPFHLSSMHHACISSHRF</sequence>
<feature type="transmembrane region" description="Helical" evidence="2">
    <location>
        <begin position="509"/>
        <end position="535"/>
    </location>
</feature>
<keyword evidence="2" id="KW-0472">Membrane</keyword>
<feature type="region of interest" description="Disordered" evidence="1">
    <location>
        <begin position="95"/>
        <end position="150"/>
    </location>
</feature>
<reference evidence="4" key="2">
    <citation type="submission" date="2023-05" db="EMBL/GenBank/DDBJ databases">
        <authorList>
            <consortium name="Lawrence Berkeley National Laboratory"/>
            <person name="Steindorff A."/>
            <person name="Hensen N."/>
            <person name="Bonometti L."/>
            <person name="Westerberg I."/>
            <person name="Brannstrom I.O."/>
            <person name="Guillou S."/>
            <person name="Cros-Aarteil S."/>
            <person name="Calhoun S."/>
            <person name="Haridas S."/>
            <person name="Kuo A."/>
            <person name="Mondo S."/>
            <person name="Pangilinan J."/>
            <person name="Riley R."/>
            <person name="Labutti K."/>
            <person name="Andreopoulos B."/>
            <person name="Lipzen A."/>
            <person name="Chen C."/>
            <person name="Yanf M."/>
            <person name="Daum C."/>
            <person name="Ng V."/>
            <person name="Clum A."/>
            <person name="Ohm R."/>
            <person name="Martin F."/>
            <person name="Silar P."/>
            <person name="Natvig D."/>
            <person name="Lalanne C."/>
            <person name="Gautier V."/>
            <person name="Ament-Velasquez S.L."/>
            <person name="Kruys A."/>
            <person name="Hutchinson M.I."/>
            <person name="Powell A.J."/>
            <person name="Barry K."/>
            <person name="Miller A.N."/>
            <person name="Grigoriev I.V."/>
            <person name="Debuchy R."/>
            <person name="Gladieux P."/>
            <person name="Thoren M.H."/>
            <person name="Johannesson H."/>
        </authorList>
    </citation>
    <scope>NUCLEOTIDE SEQUENCE</scope>
    <source>
        <strain evidence="4">CBS 103.79</strain>
    </source>
</reference>
<feature type="region of interest" description="Disordered" evidence="1">
    <location>
        <begin position="165"/>
        <end position="195"/>
    </location>
</feature>
<reference evidence="4" key="1">
    <citation type="journal article" date="2023" name="Mol. Phylogenet. Evol.">
        <title>Genome-scale phylogeny and comparative genomics of the fungal order Sordariales.</title>
        <authorList>
            <person name="Hensen N."/>
            <person name="Bonometti L."/>
            <person name="Westerberg I."/>
            <person name="Brannstrom I.O."/>
            <person name="Guillou S."/>
            <person name="Cros-Aarteil S."/>
            <person name="Calhoun S."/>
            <person name="Haridas S."/>
            <person name="Kuo A."/>
            <person name="Mondo S."/>
            <person name="Pangilinan J."/>
            <person name="Riley R."/>
            <person name="LaButti K."/>
            <person name="Andreopoulos B."/>
            <person name="Lipzen A."/>
            <person name="Chen C."/>
            <person name="Yan M."/>
            <person name="Daum C."/>
            <person name="Ng V."/>
            <person name="Clum A."/>
            <person name="Steindorff A."/>
            <person name="Ohm R.A."/>
            <person name="Martin F."/>
            <person name="Silar P."/>
            <person name="Natvig D.O."/>
            <person name="Lalanne C."/>
            <person name="Gautier V."/>
            <person name="Ament-Velasquez S.L."/>
            <person name="Kruys A."/>
            <person name="Hutchinson M.I."/>
            <person name="Powell A.J."/>
            <person name="Barry K."/>
            <person name="Miller A.N."/>
            <person name="Grigoriev I.V."/>
            <person name="Debuchy R."/>
            <person name="Gladieux P."/>
            <person name="Hiltunen Thoren M."/>
            <person name="Johannesson H."/>
        </authorList>
    </citation>
    <scope>NUCLEOTIDE SEQUENCE</scope>
    <source>
        <strain evidence="4">CBS 103.79</strain>
    </source>
</reference>
<dbReference type="PANTHER" id="PTHR35391:SF5">
    <property type="entry name" value="DUF6590 DOMAIN-CONTAINING PROTEIN"/>
    <property type="match status" value="1"/>
</dbReference>
<keyword evidence="2" id="KW-0812">Transmembrane</keyword>
<evidence type="ECO:0000256" key="1">
    <source>
        <dbReference type="SAM" id="MobiDB-lite"/>
    </source>
</evidence>
<dbReference type="AlphaFoldDB" id="A0AAN6MRX6"/>
<dbReference type="PANTHER" id="PTHR35391">
    <property type="entry name" value="C2H2-TYPE DOMAIN-CONTAINING PROTEIN-RELATED"/>
    <property type="match status" value="1"/>
</dbReference>
<name>A0AAN6MRX6_9PEZI</name>
<feature type="region of interest" description="Disordered" evidence="1">
    <location>
        <begin position="282"/>
        <end position="324"/>
    </location>
</feature>
<gene>
    <name evidence="4" type="ORF">C8A05DRAFT_12304</name>
</gene>
<keyword evidence="2" id="KW-1133">Transmembrane helix</keyword>